<feature type="compositionally biased region" description="Basic and acidic residues" evidence="1">
    <location>
        <begin position="40"/>
        <end position="73"/>
    </location>
</feature>
<proteinExistence type="predicted"/>
<organism evidence="3 4">
    <name type="scientific">Anaerococcus prevotii ACS-065-V-Col13</name>
    <dbReference type="NCBI Taxonomy" id="879305"/>
    <lineage>
        <taxon>Bacteria</taxon>
        <taxon>Bacillati</taxon>
        <taxon>Bacillota</taxon>
        <taxon>Tissierellia</taxon>
        <taxon>Tissierellales</taxon>
        <taxon>Peptoniphilaceae</taxon>
        <taxon>Anaerococcus</taxon>
    </lineage>
</organism>
<evidence type="ECO:0000256" key="1">
    <source>
        <dbReference type="SAM" id="MobiDB-lite"/>
    </source>
</evidence>
<dbReference type="AlphaFoldDB" id="F0GU06"/>
<feature type="region of interest" description="Disordered" evidence="1">
    <location>
        <begin position="21"/>
        <end position="86"/>
    </location>
</feature>
<feature type="signal peptide" evidence="2">
    <location>
        <begin position="1"/>
        <end position="24"/>
    </location>
</feature>
<dbReference type="PATRIC" id="fig|879305.3.peg.287"/>
<comment type="caution">
    <text evidence="3">The sequence shown here is derived from an EMBL/GenBank/DDBJ whole genome shotgun (WGS) entry which is preliminary data.</text>
</comment>
<accession>F0GU06</accession>
<dbReference type="RefSeq" id="WP_004834085.1">
    <property type="nucleotide sequence ID" value="NZ_AEXM01000010.1"/>
</dbReference>
<feature type="compositionally biased region" description="Acidic residues" evidence="1">
    <location>
        <begin position="74"/>
        <end position="85"/>
    </location>
</feature>
<dbReference type="EMBL" id="AEXM01000010">
    <property type="protein sequence ID" value="EGC82687.1"/>
    <property type="molecule type" value="Genomic_DNA"/>
</dbReference>
<gene>
    <name evidence="3" type="ORF">HMPREF9290_1616</name>
</gene>
<dbReference type="Proteomes" id="UP000005286">
    <property type="component" value="Unassembled WGS sequence"/>
</dbReference>
<evidence type="ECO:0000313" key="4">
    <source>
        <dbReference type="Proteomes" id="UP000005286"/>
    </source>
</evidence>
<sequence length="151" mass="17191">MKNTKYILLALVLSLGLTSCNNLSQNTNNKEETAQTEVSEENKDAKDTKDEKKDSKEDKDSKKDTDKKTSDKDEGMEDVDEEELREELKNLEDSLFENKVQVRACEILMEENPELVADIRGDLEGLLEESNASVEASEELIRQVKEYLGEE</sequence>
<keyword evidence="2" id="KW-0732">Signal</keyword>
<dbReference type="PROSITE" id="PS51257">
    <property type="entry name" value="PROKAR_LIPOPROTEIN"/>
    <property type="match status" value="1"/>
</dbReference>
<feature type="chain" id="PRO_5038629458" evidence="2">
    <location>
        <begin position="25"/>
        <end position="151"/>
    </location>
</feature>
<dbReference type="STRING" id="879305.HMPREF9290_1616"/>
<reference evidence="3 4" key="1">
    <citation type="submission" date="2011-01" db="EMBL/GenBank/DDBJ databases">
        <authorList>
            <person name="Durkin A.S."/>
            <person name="Madupu R."/>
            <person name="Torralba M."/>
            <person name="Gillis M."/>
            <person name="Methe B."/>
            <person name="Sutton G."/>
            <person name="Nelson K.E."/>
        </authorList>
    </citation>
    <scope>NUCLEOTIDE SEQUENCE [LARGE SCALE GENOMIC DNA]</scope>
    <source>
        <strain evidence="3 4">ACS-065-V-Col13</strain>
    </source>
</reference>
<keyword evidence="3" id="KW-0449">Lipoprotein</keyword>
<evidence type="ECO:0000256" key="2">
    <source>
        <dbReference type="SAM" id="SignalP"/>
    </source>
</evidence>
<protein>
    <submittedName>
        <fullName evidence="3">Putative lipoprotein</fullName>
    </submittedName>
</protein>
<keyword evidence="4" id="KW-1185">Reference proteome</keyword>
<dbReference type="eggNOG" id="ENOG5034B1I">
    <property type="taxonomic scope" value="Bacteria"/>
</dbReference>
<name>F0GU06_9FIRM</name>
<evidence type="ECO:0000313" key="3">
    <source>
        <dbReference type="EMBL" id="EGC82687.1"/>
    </source>
</evidence>